<dbReference type="Proteomes" id="UP000247233">
    <property type="component" value="Unassembled WGS sequence"/>
</dbReference>
<dbReference type="RefSeq" id="XP_025397343.1">
    <property type="nucleotide sequence ID" value="XM_025548878.1"/>
</dbReference>
<evidence type="ECO:0000256" key="1">
    <source>
        <dbReference type="SAM" id="MobiDB-lite"/>
    </source>
</evidence>
<keyword evidence="3" id="KW-1185">Reference proteome</keyword>
<protein>
    <submittedName>
        <fullName evidence="2">Uncharacterized protein</fullName>
    </submittedName>
</protein>
<sequence>MRGLGMPRCNLSSHPGEKRQWECEKPPHLGRSCAARNLFHCIAFATAPRPTVVTIDRSRQVSTGVVPCSLLGGSSSEPVHAATAPTRIWSRPWEGRGSLSELIPTYRPASPKWSAHHSLSGEQQSWAPNPNCGPNQTSPTPQSSHMPPSTRPLAETAGQV</sequence>
<organism evidence="2 3">
    <name type="scientific">Aspergillus heteromorphus CBS 117.55</name>
    <dbReference type="NCBI Taxonomy" id="1448321"/>
    <lineage>
        <taxon>Eukaryota</taxon>
        <taxon>Fungi</taxon>
        <taxon>Dikarya</taxon>
        <taxon>Ascomycota</taxon>
        <taxon>Pezizomycotina</taxon>
        <taxon>Eurotiomycetes</taxon>
        <taxon>Eurotiomycetidae</taxon>
        <taxon>Eurotiales</taxon>
        <taxon>Aspergillaceae</taxon>
        <taxon>Aspergillus</taxon>
        <taxon>Aspergillus subgen. Circumdati</taxon>
    </lineage>
</organism>
<evidence type="ECO:0000313" key="3">
    <source>
        <dbReference type="Proteomes" id="UP000247233"/>
    </source>
</evidence>
<reference evidence="2 3" key="1">
    <citation type="submission" date="2016-12" db="EMBL/GenBank/DDBJ databases">
        <title>The genomes of Aspergillus section Nigri reveals drivers in fungal speciation.</title>
        <authorList>
            <consortium name="DOE Joint Genome Institute"/>
            <person name="Vesth T.C."/>
            <person name="Nybo J."/>
            <person name="Theobald S."/>
            <person name="Brandl J."/>
            <person name="Frisvad J.C."/>
            <person name="Nielsen K.F."/>
            <person name="Lyhne E.K."/>
            <person name="Kogle M.E."/>
            <person name="Kuo A."/>
            <person name="Riley R."/>
            <person name="Clum A."/>
            <person name="Nolan M."/>
            <person name="Lipzen A."/>
            <person name="Salamov A."/>
            <person name="Henrissat B."/>
            <person name="Wiebenga A."/>
            <person name="De Vries R.P."/>
            <person name="Grigoriev I.V."/>
            <person name="Mortensen U.H."/>
            <person name="Andersen M.R."/>
            <person name="Baker S.E."/>
        </authorList>
    </citation>
    <scope>NUCLEOTIDE SEQUENCE [LARGE SCALE GENOMIC DNA]</scope>
    <source>
        <strain evidence="2 3">CBS 117.55</strain>
    </source>
</reference>
<feature type="region of interest" description="Disordered" evidence="1">
    <location>
        <begin position="110"/>
        <end position="160"/>
    </location>
</feature>
<gene>
    <name evidence="2" type="ORF">BO70DRAFT_95645</name>
</gene>
<accession>A0A317VQS0</accession>
<comment type="caution">
    <text evidence="2">The sequence shown here is derived from an EMBL/GenBank/DDBJ whole genome shotgun (WGS) entry which is preliminary data.</text>
</comment>
<dbReference type="GeneID" id="37071115"/>
<dbReference type="VEuPathDB" id="FungiDB:BO70DRAFT_95645"/>
<evidence type="ECO:0000313" key="2">
    <source>
        <dbReference type="EMBL" id="PWY75377.1"/>
    </source>
</evidence>
<feature type="compositionally biased region" description="Polar residues" evidence="1">
    <location>
        <begin position="120"/>
        <end position="147"/>
    </location>
</feature>
<dbReference type="AlphaFoldDB" id="A0A317VQS0"/>
<dbReference type="EMBL" id="MSFL01000021">
    <property type="protein sequence ID" value="PWY75377.1"/>
    <property type="molecule type" value="Genomic_DNA"/>
</dbReference>
<name>A0A317VQS0_9EURO</name>
<proteinExistence type="predicted"/>